<feature type="region of interest" description="Disordered" evidence="1">
    <location>
        <begin position="305"/>
        <end position="325"/>
    </location>
</feature>
<evidence type="ECO:0000313" key="2">
    <source>
        <dbReference type="WBParaSite" id="ECPE_0000358301-mRNA-1"/>
    </source>
</evidence>
<evidence type="ECO:0000256" key="1">
    <source>
        <dbReference type="SAM" id="MobiDB-lite"/>
    </source>
</evidence>
<feature type="compositionally biased region" description="Acidic residues" evidence="1">
    <location>
        <begin position="133"/>
        <end position="158"/>
    </location>
</feature>
<proteinExistence type="predicted"/>
<feature type="region of interest" description="Disordered" evidence="1">
    <location>
        <begin position="95"/>
        <end position="158"/>
    </location>
</feature>
<sequence>LLLRTKYRCLQKMNHTFDSGLSCSGQCGIEHWHQEVCSNTTRPDFLVPTSDQTANPFFSKRRLTQNADRATRGFMSPHPFAMEGAWNSELSAEQNNCMTHHPGSTVVSEAQKDGEMQNVETNSYHDDEKNMEGDEEEVNGEDDNDEWEAEEKEADDDDERLQLRLASAWQRKARRLFDDLSTRVKCVVFTDCPHILDLAMEGIGWGLNLLQEQANESEAPRLFNPAVIRSKLPERVTQAREWFSHHSVHFVAADTPIGTLLDEGARRTHPIPVLSAGTTEHDLIPSSVLDTVFNLFDSKLNLPKFEPTESSSNPGVPDNRTAQSNTSESIVIESAMNSGLQTPSHHPPRDRSWRYNSANWDDFRDFLAA</sequence>
<feature type="compositionally biased region" description="Basic and acidic residues" evidence="1">
    <location>
        <begin position="123"/>
        <end position="132"/>
    </location>
</feature>
<name>A0A183A9E5_9TREM</name>
<feature type="compositionally biased region" description="Polar residues" evidence="1">
    <location>
        <begin position="308"/>
        <end position="325"/>
    </location>
</feature>
<dbReference type="WBParaSite" id="ECPE_0000358301-mRNA-1">
    <property type="protein sequence ID" value="ECPE_0000358301-mRNA-1"/>
    <property type="gene ID" value="ECPE_0000358301"/>
</dbReference>
<reference evidence="2" key="1">
    <citation type="submission" date="2016-06" db="UniProtKB">
        <authorList>
            <consortium name="WormBaseParasite"/>
        </authorList>
    </citation>
    <scope>IDENTIFICATION</scope>
</reference>
<organism evidence="2">
    <name type="scientific">Echinostoma caproni</name>
    <dbReference type="NCBI Taxonomy" id="27848"/>
    <lineage>
        <taxon>Eukaryota</taxon>
        <taxon>Metazoa</taxon>
        <taxon>Spiralia</taxon>
        <taxon>Lophotrochozoa</taxon>
        <taxon>Platyhelminthes</taxon>
        <taxon>Trematoda</taxon>
        <taxon>Digenea</taxon>
        <taxon>Plagiorchiida</taxon>
        <taxon>Echinostomata</taxon>
        <taxon>Echinostomatoidea</taxon>
        <taxon>Echinostomatidae</taxon>
        <taxon>Echinostoma</taxon>
    </lineage>
</organism>
<accession>A0A183A9E5</accession>
<dbReference type="AlphaFoldDB" id="A0A183A9E5"/>
<protein>
    <submittedName>
        <fullName evidence="2">Photolyase/cryptochrome alpha/beta domain-containing protein</fullName>
    </submittedName>
</protein>